<gene>
    <name evidence="1" type="ORF">TCON_2862</name>
</gene>
<keyword evidence="2" id="KW-1185">Reference proteome</keyword>
<evidence type="ECO:0000313" key="1">
    <source>
        <dbReference type="EMBL" id="KAF7670478.1"/>
    </source>
</evidence>
<proteinExistence type="predicted"/>
<comment type="caution">
    <text evidence="1">The sequence shown here is derived from an EMBL/GenBank/DDBJ whole genome shotgun (WGS) entry which is preliminary data.</text>
</comment>
<evidence type="ECO:0000313" key="2">
    <source>
        <dbReference type="Proteomes" id="UP001516464"/>
    </source>
</evidence>
<organism evidence="1 2">
    <name type="scientific">Astathelohania contejeani</name>
    <dbReference type="NCBI Taxonomy" id="164912"/>
    <lineage>
        <taxon>Eukaryota</taxon>
        <taxon>Fungi</taxon>
        <taxon>Fungi incertae sedis</taxon>
        <taxon>Microsporidia</taxon>
        <taxon>Astathelohaniidae</taxon>
        <taxon>Astathelohania</taxon>
    </lineage>
</organism>
<protein>
    <recommendedName>
        <fullName evidence="3">Transposase Tc1-like domain-containing protein</fullName>
    </recommendedName>
</protein>
<feature type="non-terminal residue" evidence="1">
    <location>
        <position position="1"/>
    </location>
</feature>
<dbReference type="EMBL" id="SBIQ01001375">
    <property type="protein sequence ID" value="KAF7670478.1"/>
    <property type="molecule type" value="Genomic_DNA"/>
</dbReference>
<evidence type="ECO:0008006" key="3">
    <source>
        <dbReference type="Google" id="ProtNLM"/>
    </source>
</evidence>
<sequence>DYKTQTKKDTWRYTLTRTNKKEGSEKTVNMKILSSFGRSPERGRTTKENSSGENISLRTAYNLIAKISENKSNQDIISVTKDRKYGSNKTVKIKIVNALQRDCSYTQTELRIELESSNIIRSQSSVSRVLKQMDTPERGWLKYQKKEIQQEQLTHDKNTAVS</sequence>
<dbReference type="Proteomes" id="UP001516464">
    <property type="component" value="Unassembled WGS sequence"/>
</dbReference>
<reference evidence="1 2" key="1">
    <citation type="submission" date="2019-01" db="EMBL/GenBank/DDBJ databases">
        <title>Genomes sequencing and comparative genomics of infectious freshwater microsporidia, Cucumispora dikerogammari and Thelohania contejeani.</title>
        <authorList>
            <person name="Cormier A."/>
            <person name="Giraud I."/>
            <person name="Wattier R."/>
            <person name="Teixeira M."/>
            <person name="Grandjean F."/>
            <person name="Rigaud T."/>
            <person name="Cordaux R."/>
        </authorList>
    </citation>
    <scope>NUCLEOTIDE SEQUENCE [LARGE SCALE GENOMIC DNA]</scope>
    <source>
        <strain evidence="1">T1</strain>
        <tissue evidence="1">Spores</tissue>
    </source>
</reference>
<accession>A0ABQ7HUS2</accession>
<name>A0ABQ7HUS2_9MICR</name>